<name>A0A4R8HA16_9FIRM</name>
<keyword evidence="2" id="KW-1185">Reference proteome</keyword>
<dbReference type="STRING" id="926561.GCA_000379025_02563"/>
<dbReference type="Proteomes" id="UP000295832">
    <property type="component" value="Unassembled WGS sequence"/>
</dbReference>
<dbReference type="AlphaFoldDB" id="A0A4R8HA16"/>
<sequence length="140" mass="16057">MRTAKIGDKELGLRATPLALLYYSQEFSTQEKKANLIEDLTDVMGLLDAFDDFNIKNADESLFDKIDFIKPLQIAWAMNKADNYGKSFPQFEKWLFDLGDICFVDTDFLIEVVEESLNGFPAFRKPKQKSKSEPKQSNTD</sequence>
<organism evidence="1 2">
    <name type="scientific">Orenia marismortui</name>
    <dbReference type="NCBI Taxonomy" id="46469"/>
    <lineage>
        <taxon>Bacteria</taxon>
        <taxon>Bacillati</taxon>
        <taxon>Bacillota</taxon>
        <taxon>Clostridia</taxon>
        <taxon>Halanaerobiales</taxon>
        <taxon>Halobacteroidaceae</taxon>
        <taxon>Orenia</taxon>
    </lineage>
</organism>
<comment type="caution">
    <text evidence="1">The sequence shown here is derived from an EMBL/GenBank/DDBJ whole genome shotgun (WGS) entry which is preliminary data.</text>
</comment>
<accession>A0A4R8HA16</accession>
<dbReference type="RefSeq" id="WP_134116036.1">
    <property type="nucleotide sequence ID" value="NZ_SOEG01000008.1"/>
</dbReference>
<gene>
    <name evidence="1" type="ORF">C7959_10860</name>
</gene>
<protein>
    <submittedName>
        <fullName evidence="1">Uncharacterized protein</fullName>
    </submittedName>
</protein>
<evidence type="ECO:0000313" key="2">
    <source>
        <dbReference type="Proteomes" id="UP000295832"/>
    </source>
</evidence>
<reference evidence="1 2" key="1">
    <citation type="submission" date="2019-03" db="EMBL/GenBank/DDBJ databases">
        <title>Subsurface microbial communities from deep shales in Ohio and West Virginia, USA.</title>
        <authorList>
            <person name="Wrighton K."/>
        </authorList>
    </citation>
    <scope>NUCLEOTIDE SEQUENCE [LARGE SCALE GENOMIC DNA]</scope>
    <source>
        <strain evidence="1 2">MSL 6dP</strain>
    </source>
</reference>
<dbReference type="EMBL" id="SOEG01000008">
    <property type="protein sequence ID" value="TDX52138.1"/>
    <property type="molecule type" value="Genomic_DNA"/>
</dbReference>
<proteinExistence type="predicted"/>
<evidence type="ECO:0000313" key="1">
    <source>
        <dbReference type="EMBL" id="TDX52138.1"/>
    </source>
</evidence>